<organism evidence="5 6">
    <name type="scientific">Gordoniibacillus kamchatkensis</name>
    <dbReference type="NCBI Taxonomy" id="1590651"/>
    <lineage>
        <taxon>Bacteria</taxon>
        <taxon>Bacillati</taxon>
        <taxon>Bacillota</taxon>
        <taxon>Bacilli</taxon>
        <taxon>Bacillales</taxon>
        <taxon>Paenibacillaceae</taxon>
        <taxon>Gordoniibacillus</taxon>
    </lineage>
</organism>
<dbReference type="InterPro" id="IPR001279">
    <property type="entry name" value="Metallo-B-lactamas"/>
</dbReference>
<feature type="domain" description="Metallo-beta-lactamase" evidence="4">
    <location>
        <begin position="109"/>
        <end position="267"/>
    </location>
</feature>
<reference evidence="5 6" key="1">
    <citation type="submission" date="2014-12" db="EMBL/GenBank/DDBJ databases">
        <title>Draft genome sequence of Paenibacillus kamchatkensis strain B-2647.</title>
        <authorList>
            <person name="Karlyshev A.V."/>
            <person name="Kudryashova E.B."/>
        </authorList>
    </citation>
    <scope>NUCLEOTIDE SEQUENCE [LARGE SCALE GENOMIC DNA]</scope>
    <source>
        <strain evidence="5 6">VKM B-2647</strain>
    </source>
</reference>
<proteinExistence type="predicted"/>
<dbReference type="PANTHER" id="PTHR42773:SF1">
    <property type="entry name" value="METALLO-BETA-LACTAMASE FAMILY PROTEIN"/>
    <property type="match status" value="1"/>
</dbReference>
<dbReference type="SMART" id="SM00849">
    <property type="entry name" value="Lactamase_B"/>
    <property type="match status" value="1"/>
</dbReference>
<evidence type="ECO:0000313" key="5">
    <source>
        <dbReference type="EMBL" id="KIL38872.1"/>
    </source>
</evidence>
<dbReference type="CDD" id="cd07727">
    <property type="entry name" value="YmaE-like_MBL-fold"/>
    <property type="match status" value="1"/>
</dbReference>
<evidence type="ECO:0000256" key="2">
    <source>
        <dbReference type="ARBA" id="ARBA00034301"/>
    </source>
</evidence>
<dbReference type="Gene3D" id="3.60.15.10">
    <property type="entry name" value="Ribonuclease Z/Hydroxyacylglutathione hydrolase-like"/>
    <property type="match status" value="1"/>
</dbReference>
<dbReference type="InterPro" id="IPR036866">
    <property type="entry name" value="RibonucZ/Hydroxyglut_hydro"/>
</dbReference>
<comment type="catalytic activity">
    <reaction evidence="1">
        <text>3',5'-cyclic CMP + H2O = CMP + H(+)</text>
        <dbReference type="Rhea" id="RHEA:72675"/>
        <dbReference type="ChEBI" id="CHEBI:15377"/>
        <dbReference type="ChEBI" id="CHEBI:15378"/>
        <dbReference type="ChEBI" id="CHEBI:58003"/>
        <dbReference type="ChEBI" id="CHEBI:60377"/>
    </reaction>
    <physiologicalReaction direction="left-to-right" evidence="1">
        <dbReference type="Rhea" id="RHEA:72676"/>
    </physiologicalReaction>
</comment>
<dbReference type="Pfam" id="PF13370">
    <property type="entry name" value="Fer4_13"/>
    <property type="match status" value="1"/>
</dbReference>
<evidence type="ECO:0000256" key="1">
    <source>
        <dbReference type="ARBA" id="ARBA00034221"/>
    </source>
</evidence>
<evidence type="ECO:0000313" key="6">
    <source>
        <dbReference type="Proteomes" id="UP000031967"/>
    </source>
</evidence>
<comment type="catalytic activity">
    <reaction evidence="3">
        <text>3',5'-cyclic UMP + H2O = UMP + H(+)</text>
        <dbReference type="Rhea" id="RHEA:70575"/>
        <dbReference type="ChEBI" id="CHEBI:15377"/>
        <dbReference type="ChEBI" id="CHEBI:15378"/>
        <dbReference type="ChEBI" id="CHEBI:57865"/>
        <dbReference type="ChEBI" id="CHEBI:184387"/>
    </reaction>
    <physiologicalReaction direction="left-to-right" evidence="3">
        <dbReference type="Rhea" id="RHEA:70576"/>
    </physiologicalReaction>
</comment>
<dbReference type="EMBL" id="JXAK01000049">
    <property type="protein sequence ID" value="KIL38872.1"/>
    <property type="molecule type" value="Genomic_DNA"/>
</dbReference>
<protein>
    <submittedName>
        <fullName evidence="5">Beta-lactamase</fullName>
    </submittedName>
</protein>
<name>A0ABR5ADA1_9BACL</name>
<dbReference type="Pfam" id="PF14597">
    <property type="entry name" value="Lactamase_B_5"/>
    <property type="match status" value="1"/>
</dbReference>
<accession>A0ABR5ADA1</accession>
<comment type="caution">
    <text evidence="5">The sequence shown here is derived from an EMBL/GenBank/DDBJ whole genome shotgun (WGS) entry which is preliminary data.</text>
</comment>
<comment type="function">
    <text evidence="2">Counteracts the endogenous Pycsar antiviral defense system. Phosphodiesterase that enables metal-dependent hydrolysis of host cyclic nucleotide Pycsar defense signals such as cCMP and cUMP.</text>
</comment>
<dbReference type="SUPFAM" id="SSF56281">
    <property type="entry name" value="Metallo-hydrolase/oxidoreductase"/>
    <property type="match status" value="1"/>
</dbReference>
<dbReference type="Proteomes" id="UP000031967">
    <property type="component" value="Unassembled WGS sequence"/>
</dbReference>
<evidence type="ECO:0000256" key="3">
    <source>
        <dbReference type="ARBA" id="ARBA00048505"/>
    </source>
</evidence>
<evidence type="ECO:0000259" key="4">
    <source>
        <dbReference type="SMART" id="SM00849"/>
    </source>
</evidence>
<keyword evidence="6" id="KW-1185">Reference proteome</keyword>
<dbReference type="Gene3D" id="3.30.70.20">
    <property type="match status" value="1"/>
</dbReference>
<gene>
    <name evidence="5" type="ORF">SD70_23710</name>
</gene>
<dbReference type="SUPFAM" id="SSF54862">
    <property type="entry name" value="4Fe-4S ferredoxins"/>
    <property type="match status" value="1"/>
</dbReference>
<sequence>MSYVSERQHRRLAANVAGSFYVNSACIDCDTCRQLAPDVFREAGGYSAVAKQPGSDSERRQALQALLSCPTNAIVCEEKSGTAEVMEDFPLRLDEGLYYCGFTSPKSYGGSSYLLLRPDGNWLIDAPRYVPHLVRRFEQMGGVGTIFLTHRDDVADAQLYAERFGAKRIIHALERSAQPEAEHFIEGVADVQWDADTKIIVVPGHTRGSMVLLYRSRYLFTGDHLAWDRERGMLTAFDDFCWYSWEEQGKSMERLAAETFEWVLPGHGKRVHLTADAMNRAMRRLVEEMRSGA</sequence>
<dbReference type="PANTHER" id="PTHR42773">
    <property type="entry name" value="METALLO-BETA-LACTAMASE-RELATED"/>
    <property type="match status" value="1"/>
</dbReference>